<name>A0A0G4FCX6_9ALVE</name>
<evidence type="ECO:0008006" key="4">
    <source>
        <dbReference type="Google" id="ProtNLM"/>
    </source>
</evidence>
<proteinExistence type="predicted"/>
<feature type="compositionally biased region" description="Acidic residues" evidence="2">
    <location>
        <begin position="1285"/>
        <end position="1294"/>
    </location>
</feature>
<feature type="region of interest" description="Disordered" evidence="2">
    <location>
        <begin position="68"/>
        <end position="280"/>
    </location>
</feature>
<feature type="compositionally biased region" description="Polar residues" evidence="2">
    <location>
        <begin position="1016"/>
        <end position="1025"/>
    </location>
</feature>
<feature type="region of interest" description="Disordered" evidence="2">
    <location>
        <begin position="316"/>
        <end position="354"/>
    </location>
</feature>
<feature type="compositionally biased region" description="Basic and acidic residues" evidence="2">
    <location>
        <begin position="1232"/>
        <end position="1245"/>
    </location>
</feature>
<feature type="region of interest" description="Disordered" evidence="2">
    <location>
        <begin position="707"/>
        <end position="1294"/>
    </location>
</feature>
<feature type="compositionally biased region" description="Low complexity" evidence="2">
    <location>
        <begin position="752"/>
        <end position="766"/>
    </location>
</feature>
<feature type="compositionally biased region" description="Low complexity" evidence="2">
    <location>
        <begin position="209"/>
        <end position="222"/>
    </location>
</feature>
<dbReference type="VEuPathDB" id="CryptoDB:Cvel_16413"/>
<gene>
    <name evidence="3" type="ORF">Cvel_16413</name>
</gene>
<feature type="compositionally biased region" description="Polar residues" evidence="2">
    <location>
        <begin position="1270"/>
        <end position="1280"/>
    </location>
</feature>
<feature type="compositionally biased region" description="Basic and acidic residues" evidence="2">
    <location>
        <begin position="1146"/>
        <end position="1156"/>
    </location>
</feature>
<feature type="region of interest" description="Disordered" evidence="2">
    <location>
        <begin position="548"/>
        <end position="572"/>
    </location>
</feature>
<evidence type="ECO:0000256" key="2">
    <source>
        <dbReference type="SAM" id="MobiDB-lite"/>
    </source>
</evidence>
<evidence type="ECO:0000256" key="1">
    <source>
        <dbReference type="SAM" id="Coils"/>
    </source>
</evidence>
<feature type="compositionally biased region" description="Low complexity" evidence="2">
    <location>
        <begin position="1161"/>
        <end position="1179"/>
    </location>
</feature>
<feature type="compositionally biased region" description="Basic and acidic residues" evidence="2">
    <location>
        <begin position="102"/>
        <end position="119"/>
    </location>
</feature>
<feature type="compositionally biased region" description="Gly residues" evidence="2">
    <location>
        <begin position="260"/>
        <end position="274"/>
    </location>
</feature>
<feature type="region of interest" description="Disordered" evidence="2">
    <location>
        <begin position="1"/>
        <end position="47"/>
    </location>
</feature>
<feature type="compositionally biased region" description="Basic and acidic residues" evidence="2">
    <location>
        <begin position="1068"/>
        <end position="1081"/>
    </location>
</feature>
<feature type="coiled-coil region" evidence="1">
    <location>
        <begin position="363"/>
        <end position="393"/>
    </location>
</feature>
<feature type="compositionally biased region" description="Acidic residues" evidence="2">
    <location>
        <begin position="162"/>
        <end position="171"/>
    </location>
</feature>
<accession>A0A0G4FCX6</accession>
<feature type="compositionally biased region" description="Polar residues" evidence="2">
    <location>
        <begin position="878"/>
        <end position="897"/>
    </location>
</feature>
<organism evidence="3">
    <name type="scientific">Chromera velia CCMP2878</name>
    <dbReference type="NCBI Taxonomy" id="1169474"/>
    <lineage>
        <taxon>Eukaryota</taxon>
        <taxon>Sar</taxon>
        <taxon>Alveolata</taxon>
        <taxon>Colpodellida</taxon>
        <taxon>Chromeraceae</taxon>
        <taxon>Chromera</taxon>
    </lineage>
</organism>
<feature type="compositionally biased region" description="Low complexity" evidence="2">
    <location>
        <begin position="172"/>
        <end position="185"/>
    </location>
</feature>
<sequence length="1294" mass="140028">MEYGEVPENATQSLPVVQAAAEDGSASFGERDQIEPFSPNTMQKMKSAELLQQHRKSCEEKLKLLKAKAASIHEQRRRRLSEWGDGASSRRSEGADFLSSTERGEEGETKGISEEQEKGRQKKDRVPLPASSVPSGLDDFLTGLQQSEQQDVQPAQPKTGAEGEEKEEEETFGVTEEAAAQADLLNLEDHDEEEAGGMEEQQVPPTPPFSSSKADAAPAAVSDPPPRALESLSRGTEGSAEKQYKSRVCPGCEPPPVPVGGKGGGAKGKAGVAGKGSKVPTNSLLADLEAIEADEQKILCLSVHDRLYLEKRLKELRKKREEEEKEGETEGERELRKQRERQRETARMKEAVKTASEVTERLLKYRGERAERLEELRRQLEEEEAARLKEQQVGAHLKDGADPSVVERLYGEAEKRRIILARLMDAKKAELFSNPSGRSTPHPPHRTPAHSRPLSGCTRNPTGRHGQSSSSEGPCSVNRYARVPSGHQGANSGTAIRYLSGTTERSPPVHGGCRGSLGVALSPPRPVHSNDVMNSGGSVCLDDRGERGAVLRPTGIGGKGENQKDRERERAQAQDSAALVNDLRVKIRSLTSDCERARASAARLEAEVSELKASKDDIHSLLLKERETSKKLRLQLKTLKAFATSREEEFHELRARRRSDAETISRLKEVVELYKEKSLRVDAAVQSLMIRLPDQFRGELMPLPPACKSASAGEQASAGAKQSRKEGGVPKPPFAKLTETPKRPPSRYSLLTPSKTRPSRSTSPPTDLHPPLPPPLRPPPSPSARLFAPPSRHKERQAASPRPSPERTAPPSQLSPPSKAAPNAPSTPSRLTDPKQSTFRSLRISSSTSTDHHKDENVALSPKGHHQPRPSSGPGRQIPSSTPASPNFRNLSPTTQAPDAGMALKKRKGRWDYVQPRYLTPKKEPSQDAPPSSGTKSVGPERRRVVSSTPRRPPSACERRANRKKDPLDLSTALQEKPTDTEALVSKKQPVSKPQPPPSKKTTTNKSLNQKEEAQANPQSPTVNEPTPLPTHPVSPPPSIVKNTQVDPGRLSTSLLRSSTPLSPRSQAVEKRINEKIERALMARSPSGSSSPSKSHSHSFGFSRGPSASTAPAQPQPPLPSTSPLDGLPTEKEQEGKQRPSVSMSERVKAEADRSVPDVFAEQSAVSAVVPVPAQSEAVGAAPKKGTGEVQSTAEGAMKDHTHTAAPSPVPPPSISLSNEKGDPTGLPSLLDRAEEEERPREAAHGGDPSPKSASVRTPGGRLRSHRSQHGGTASPSASPQGDGAEIDEEIEMY</sequence>
<feature type="compositionally biased region" description="Pro residues" evidence="2">
    <location>
        <begin position="1027"/>
        <end position="1039"/>
    </location>
</feature>
<feature type="compositionally biased region" description="Low complexity" evidence="2">
    <location>
        <begin position="1050"/>
        <end position="1066"/>
    </location>
</feature>
<dbReference type="EMBL" id="CDMZ01000290">
    <property type="protein sequence ID" value="CEM11080.1"/>
    <property type="molecule type" value="Genomic_DNA"/>
</dbReference>
<keyword evidence="1" id="KW-0175">Coiled coil</keyword>
<feature type="compositionally biased region" description="Basic and acidic residues" evidence="2">
    <location>
        <begin position="561"/>
        <end position="572"/>
    </location>
</feature>
<feature type="compositionally biased region" description="Basic and acidic residues" evidence="2">
    <location>
        <begin position="1129"/>
        <end position="1138"/>
    </location>
</feature>
<protein>
    <recommendedName>
        <fullName evidence="4">Lebercilin domain-containing protein</fullName>
    </recommendedName>
</protein>
<feature type="compositionally biased region" description="Low complexity" evidence="2">
    <location>
        <begin position="1084"/>
        <end position="1113"/>
    </location>
</feature>
<evidence type="ECO:0000313" key="3">
    <source>
        <dbReference type="EMBL" id="CEM11080.1"/>
    </source>
</evidence>
<feature type="coiled-coil region" evidence="1">
    <location>
        <begin position="580"/>
        <end position="621"/>
    </location>
</feature>
<feature type="compositionally biased region" description="Polar residues" evidence="2">
    <location>
        <begin position="834"/>
        <end position="849"/>
    </location>
</feature>
<feature type="compositionally biased region" description="Low complexity" evidence="2">
    <location>
        <begin position="708"/>
        <end position="721"/>
    </location>
</feature>
<feature type="compositionally biased region" description="Polar residues" evidence="2">
    <location>
        <begin position="143"/>
        <end position="153"/>
    </location>
</feature>
<reference evidence="3" key="1">
    <citation type="submission" date="2014-11" db="EMBL/GenBank/DDBJ databases">
        <authorList>
            <person name="Otto D Thomas"/>
            <person name="Naeem Raeece"/>
        </authorList>
    </citation>
    <scope>NUCLEOTIDE SEQUENCE</scope>
</reference>
<feature type="compositionally biased region" description="Pro residues" evidence="2">
    <location>
        <begin position="767"/>
        <end position="782"/>
    </location>
</feature>
<feature type="region of interest" description="Disordered" evidence="2">
    <location>
        <begin position="432"/>
        <end position="493"/>
    </location>
</feature>
<feature type="compositionally biased region" description="Basic and acidic residues" evidence="2">
    <location>
        <begin position="957"/>
        <end position="968"/>
    </location>
</feature>
<feature type="compositionally biased region" description="Polar residues" evidence="2">
    <location>
        <begin position="457"/>
        <end position="473"/>
    </location>
</feature>
<feature type="compositionally biased region" description="Low complexity" evidence="2">
    <location>
        <begin position="815"/>
        <end position="829"/>
    </location>
</feature>